<feature type="region of interest" description="Disordered" evidence="1">
    <location>
        <begin position="25"/>
        <end position="48"/>
    </location>
</feature>
<reference evidence="2" key="1">
    <citation type="journal article" date="2023" name="bioRxiv">
        <title>Scaffold-level genome assemblies of two parasitoid biocontrol wasps reveal the parthenogenesis mechanism and an associated novel virus.</title>
        <authorList>
            <person name="Inwood S."/>
            <person name="Skelly J."/>
            <person name="Guhlin J."/>
            <person name="Harrop T."/>
            <person name="Goldson S."/>
            <person name="Dearden P."/>
        </authorList>
    </citation>
    <scope>NUCLEOTIDE SEQUENCE</scope>
    <source>
        <strain evidence="2">Irish</strain>
        <tissue evidence="2">Whole body</tissue>
    </source>
</reference>
<protein>
    <submittedName>
        <fullName evidence="2">Uncharacterized protein</fullName>
    </submittedName>
</protein>
<evidence type="ECO:0000313" key="2">
    <source>
        <dbReference type="EMBL" id="KAK0170500.1"/>
    </source>
</evidence>
<dbReference type="AlphaFoldDB" id="A0AA39KQU9"/>
<name>A0AA39KQU9_9HYME</name>
<reference evidence="2" key="2">
    <citation type="submission" date="2023-03" db="EMBL/GenBank/DDBJ databases">
        <authorList>
            <person name="Inwood S.N."/>
            <person name="Skelly J.G."/>
            <person name="Guhlin J."/>
            <person name="Harrop T.W.R."/>
            <person name="Goldson S.G."/>
            <person name="Dearden P.K."/>
        </authorList>
    </citation>
    <scope>NUCLEOTIDE SEQUENCE</scope>
    <source>
        <strain evidence="2">Irish</strain>
        <tissue evidence="2">Whole body</tissue>
    </source>
</reference>
<evidence type="ECO:0000256" key="1">
    <source>
        <dbReference type="SAM" id="MobiDB-lite"/>
    </source>
</evidence>
<sequence>MVYCILGNNRHGCFSSSGGGGGSGGSGSSGGSCSGGSGSGRSGSGGSGSENPLLIELLSVEGDFQNFTRLPYEKFIELHEKINCAFNHQTRNSYKKFHKFQDSSRCNSTILGEWQFLQMLRIFEPNITNYNWKFCPRSV</sequence>
<organism evidence="2 3">
    <name type="scientific">Microctonus aethiopoides</name>
    <dbReference type="NCBI Taxonomy" id="144406"/>
    <lineage>
        <taxon>Eukaryota</taxon>
        <taxon>Metazoa</taxon>
        <taxon>Ecdysozoa</taxon>
        <taxon>Arthropoda</taxon>
        <taxon>Hexapoda</taxon>
        <taxon>Insecta</taxon>
        <taxon>Pterygota</taxon>
        <taxon>Neoptera</taxon>
        <taxon>Endopterygota</taxon>
        <taxon>Hymenoptera</taxon>
        <taxon>Apocrita</taxon>
        <taxon>Ichneumonoidea</taxon>
        <taxon>Braconidae</taxon>
        <taxon>Euphorinae</taxon>
        <taxon>Microctonus</taxon>
    </lineage>
</organism>
<dbReference type="EMBL" id="JAQQBS010000003">
    <property type="protein sequence ID" value="KAK0170500.1"/>
    <property type="molecule type" value="Genomic_DNA"/>
</dbReference>
<evidence type="ECO:0000313" key="3">
    <source>
        <dbReference type="Proteomes" id="UP001168990"/>
    </source>
</evidence>
<keyword evidence="3" id="KW-1185">Reference proteome</keyword>
<proteinExistence type="predicted"/>
<accession>A0AA39KQU9</accession>
<gene>
    <name evidence="2" type="ORF">PV328_008338</name>
</gene>
<comment type="caution">
    <text evidence="2">The sequence shown here is derived from an EMBL/GenBank/DDBJ whole genome shotgun (WGS) entry which is preliminary data.</text>
</comment>
<dbReference type="Proteomes" id="UP001168990">
    <property type="component" value="Unassembled WGS sequence"/>
</dbReference>